<feature type="transmembrane region" description="Helical" evidence="1">
    <location>
        <begin position="51"/>
        <end position="76"/>
    </location>
</feature>
<evidence type="ECO:0000313" key="2">
    <source>
        <dbReference type="EMBL" id="SVA72161.1"/>
    </source>
</evidence>
<keyword evidence="1" id="KW-0472">Membrane</keyword>
<name>A0A381Y6A7_9ZZZZ</name>
<dbReference type="InterPro" id="IPR018729">
    <property type="entry name" value="DUF2269_transmembrane"/>
</dbReference>
<sequence length="203" mass="23388">VNSETIQHDTETIQDEDPNRFFWYFIYLLITFVSALPLFGLRLSDFGINYLLLLFIHEFSSFLFFGHTFFSNIWAMQIRFHQPKEVGIWARSFLRKGALSITMTTSIIIPISGLMLIESWGGLHNAPWAWNAYFAFWLMAAISITPDVIRYGRNRNSGDPKHGMVSGAIRGNIGTVLTIYIICCMIIKIAWITPFVKWAMFSD</sequence>
<organism evidence="2">
    <name type="scientific">marine metagenome</name>
    <dbReference type="NCBI Taxonomy" id="408172"/>
    <lineage>
        <taxon>unclassified sequences</taxon>
        <taxon>metagenomes</taxon>
        <taxon>ecological metagenomes</taxon>
    </lineage>
</organism>
<dbReference type="AlphaFoldDB" id="A0A381Y6A7"/>
<feature type="transmembrane region" description="Helical" evidence="1">
    <location>
        <begin position="21"/>
        <end position="39"/>
    </location>
</feature>
<dbReference type="Pfam" id="PF10027">
    <property type="entry name" value="DUF2269"/>
    <property type="match status" value="1"/>
</dbReference>
<dbReference type="EMBL" id="UINC01017414">
    <property type="protein sequence ID" value="SVA72161.1"/>
    <property type="molecule type" value="Genomic_DNA"/>
</dbReference>
<gene>
    <name evidence="2" type="ORF">METZ01_LOCUS125015</name>
</gene>
<feature type="transmembrane region" description="Helical" evidence="1">
    <location>
        <begin position="97"/>
        <end position="117"/>
    </location>
</feature>
<keyword evidence="1" id="KW-0812">Transmembrane</keyword>
<evidence type="ECO:0000256" key="1">
    <source>
        <dbReference type="SAM" id="Phobius"/>
    </source>
</evidence>
<feature type="transmembrane region" description="Helical" evidence="1">
    <location>
        <begin position="173"/>
        <end position="193"/>
    </location>
</feature>
<reference evidence="2" key="1">
    <citation type="submission" date="2018-05" db="EMBL/GenBank/DDBJ databases">
        <authorList>
            <person name="Lanie J.A."/>
            <person name="Ng W.-L."/>
            <person name="Kazmierczak K.M."/>
            <person name="Andrzejewski T.M."/>
            <person name="Davidsen T.M."/>
            <person name="Wayne K.J."/>
            <person name="Tettelin H."/>
            <person name="Glass J.I."/>
            <person name="Rusch D."/>
            <person name="Podicherti R."/>
            <person name="Tsui H.-C.T."/>
            <person name="Winkler M.E."/>
        </authorList>
    </citation>
    <scope>NUCLEOTIDE SEQUENCE</scope>
</reference>
<feature type="non-terminal residue" evidence="2">
    <location>
        <position position="1"/>
    </location>
</feature>
<keyword evidence="1" id="KW-1133">Transmembrane helix</keyword>
<proteinExistence type="predicted"/>
<accession>A0A381Y6A7</accession>
<feature type="transmembrane region" description="Helical" evidence="1">
    <location>
        <begin position="129"/>
        <end position="152"/>
    </location>
</feature>
<protein>
    <submittedName>
        <fullName evidence="2">Uncharacterized protein</fullName>
    </submittedName>
</protein>